<dbReference type="InterPro" id="IPR017868">
    <property type="entry name" value="Filamin/ABP280_repeat-like"/>
</dbReference>
<feature type="region of interest" description="Disordered" evidence="2">
    <location>
        <begin position="801"/>
        <end position="824"/>
    </location>
</feature>
<feature type="region of interest" description="Disordered" evidence="2">
    <location>
        <begin position="738"/>
        <end position="762"/>
    </location>
</feature>
<protein>
    <submittedName>
        <fullName evidence="3">Jg1543 protein</fullName>
    </submittedName>
</protein>
<dbReference type="EMBL" id="CAKXAJ010025153">
    <property type="protein sequence ID" value="CAH2235727.1"/>
    <property type="molecule type" value="Genomic_DNA"/>
</dbReference>
<feature type="compositionally biased region" description="Low complexity" evidence="2">
    <location>
        <begin position="804"/>
        <end position="816"/>
    </location>
</feature>
<feature type="compositionally biased region" description="Basic and acidic residues" evidence="2">
    <location>
        <begin position="1289"/>
        <end position="1310"/>
    </location>
</feature>
<feature type="compositionally biased region" description="Polar residues" evidence="2">
    <location>
        <begin position="1311"/>
        <end position="1325"/>
    </location>
</feature>
<evidence type="ECO:0000313" key="4">
    <source>
        <dbReference type="Proteomes" id="UP000838756"/>
    </source>
</evidence>
<sequence>MSDSIEELSRQYMENVWGNARSIGLFPIPEYPEFEPERGMWSTALDVLLTTLRYIAPATILTLFWGQQSFLFKLLKYIDSAVRSLVFSNEEQKQNVLQWLGDAGPVRVDKLEVVWRHGWILCGVLDAALPGACAGHPPTRLSLKHAQSIADNYLGVDPVFSRRELESNDSLSRHQEWKFINYLENIRLCLSKLTPPPKSINSPIQKETEEVSHFTLDYIARGSGLVATQLNHKVYFKIYPTAQQSLDPGEINILIHGPKDTYGIAVLPPILGKAQLIRQNLLGLQSKTSYTENVLPITQGTTYLRSYGSNDINKTFYIPKTKYDIDIDIEIKEDHAKVGYVASLEGKYEISITSRGQNVVGSPFKVKASNNIVGDLEGDSFCLEDGEEIDIVDVKTDRKVVLRIVDFVTEKMLLNENGTFEKISDEEARYLMQTENVNVPNKNTEYILKRHNTEVKSKSESSKFYHLAKKVVTLCRICKIFQNRKHKKVLFKTNARYNKDSPEKQNIPDILNSTIYDSQLKSHTLLKNKNRVIVPENISVALLTKMPKTFVKEKSIETSDTNIHSHMDSLENYNTLKVDRFEDDSMSVDTVQSSINPFVDDIYNQSYAVDKLVKSIIPKEFETHNSQNEETENITEQLYVDRQVEMKNLNINPFIDGNDLERPKTPVYKIISGEVTNRTDSVYIDPEQALSTDESACNSFTNPFLKHETEIGGTYQERPDFIIGAPVSLVPVNFVSSTKTNTDRGSCKEKKKKTSEGNKSTSLHCGIGFSTKHTDGEIKDQNDDNFSSLDSNLTQDIIIISRGSPTPTTPNQSQTSREMSPKKDTWDSAYVSIDDNNCLSENNINELINESFNKRKSPLSGDMSKMGPAEREIWQCDSELKDIAYNEEDYRLYKHDLRRPEFTPIIEENEKIITSDMKDMYGNNTDSESVAATFSELNDIYDDDTNSENNSATTTQDNRLQNLGIDYALQGNDIHVDSASDVLSDVKRHAKKFEGKISEVQATESLSVSPSLHVKSNEHYQEQNNNDEIQFGDRIYSNIVLEKKKYWDDKIRQIEEKSEEIILFQNKRRFTSKYLRRNDSIAKRKGKKIVQHILKSGHEDYETYTKSNTETSDFRKSKGYIENMKNLNISDDKPIGSNKYSLNTCFERKKSSVKIESTIGRLFAKNLRESSTKFADDNISEGTKHISNSNVESKQEVSEKVFQAFETSPKRFFGTSRKHILNKIDTFLASNDDEKESGKDTSDVNYESGLVSSRISLFHNISQTEESPCPQMKSKSMHNIPHQSAETRLSSDRLNRDSKDEVDKNSKGSERNLNCSNQLQESPTSLKEKRARLIQSANNKSFDDTLFSKNSNTENSNDYVKKTIKGFSKQYDSQFQSSTSKLKSISKSEMDIFNKKTIKLMHEDLDKHKSYEELPKVSVKNFISLYEDVSKTSNNKTSQSKMIQNVKSAGSSNNQVPISPQGTTSTIKSSTTATPAIHSTLITTSQLENPDSTTKTLSQDGIRISNDKCINLIGSLNNKALSTEDKEGKYLSLSDIDLEIIEDDQEIKESSSKRETAHLDYKNRFSKAKEFFQSLEELRGEKRLKKYGLFNFENNNSIESLEEYKRSKKSNIKKSHSMPSSEIAKAWNQLQEQKEERKLVKISEKFNVDDLFEDVMEGRLSRQGSLRGIPHKKAVLETFKSMENLTDSNLNSYEMAESQLHEFAKDNKIRNAQTYLTEYPYLPTTDPSKYHSRLDVNATGLITFKELKKIPRRNSVPDLRLNTSFTADL</sequence>
<evidence type="ECO:0000256" key="2">
    <source>
        <dbReference type="SAM" id="MobiDB-lite"/>
    </source>
</evidence>
<dbReference type="Proteomes" id="UP000838756">
    <property type="component" value="Unassembled WGS sequence"/>
</dbReference>
<accession>A0A8S4RFP1</accession>
<feature type="region of interest" description="Disordered" evidence="2">
    <location>
        <begin position="1447"/>
        <end position="1470"/>
    </location>
</feature>
<feature type="repeat" description="Filamin" evidence="1">
    <location>
        <begin position="283"/>
        <end position="368"/>
    </location>
</feature>
<keyword evidence="4" id="KW-1185">Reference proteome</keyword>
<proteinExistence type="predicted"/>
<feature type="region of interest" description="Disordered" evidence="2">
    <location>
        <begin position="1263"/>
        <end position="1330"/>
    </location>
</feature>
<dbReference type="Gene3D" id="2.60.40.10">
    <property type="entry name" value="Immunoglobulins"/>
    <property type="match status" value="1"/>
</dbReference>
<dbReference type="SUPFAM" id="SSF81296">
    <property type="entry name" value="E set domains"/>
    <property type="match status" value="1"/>
</dbReference>
<comment type="caution">
    <text evidence="3">The sequence shown here is derived from an EMBL/GenBank/DDBJ whole genome shotgun (WGS) entry which is preliminary data.</text>
</comment>
<dbReference type="InterPro" id="IPR018247">
    <property type="entry name" value="EF_Hand_1_Ca_BS"/>
</dbReference>
<dbReference type="PROSITE" id="PS00018">
    <property type="entry name" value="EF_HAND_1"/>
    <property type="match status" value="1"/>
</dbReference>
<reference evidence="3" key="1">
    <citation type="submission" date="2022-03" db="EMBL/GenBank/DDBJ databases">
        <authorList>
            <person name="Lindestad O."/>
        </authorList>
    </citation>
    <scope>NUCLEOTIDE SEQUENCE</scope>
</reference>
<organism evidence="3 4">
    <name type="scientific">Pararge aegeria aegeria</name>
    <dbReference type="NCBI Taxonomy" id="348720"/>
    <lineage>
        <taxon>Eukaryota</taxon>
        <taxon>Metazoa</taxon>
        <taxon>Ecdysozoa</taxon>
        <taxon>Arthropoda</taxon>
        <taxon>Hexapoda</taxon>
        <taxon>Insecta</taxon>
        <taxon>Pterygota</taxon>
        <taxon>Neoptera</taxon>
        <taxon>Endopterygota</taxon>
        <taxon>Lepidoptera</taxon>
        <taxon>Glossata</taxon>
        <taxon>Ditrysia</taxon>
        <taxon>Papilionoidea</taxon>
        <taxon>Nymphalidae</taxon>
        <taxon>Satyrinae</taxon>
        <taxon>Satyrini</taxon>
        <taxon>Parargina</taxon>
        <taxon>Pararge</taxon>
    </lineage>
</organism>
<dbReference type="OrthoDB" id="10012602at2759"/>
<gene>
    <name evidence="3" type="primary">jg1543</name>
    <name evidence="3" type="ORF">PAEG_LOCUS13338</name>
</gene>
<name>A0A8S4RFP1_9NEOP</name>
<evidence type="ECO:0000313" key="3">
    <source>
        <dbReference type="EMBL" id="CAH2235727.1"/>
    </source>
</evidence>
<evidence type="ECO:0000256" key="1">
    <source>
        <dbReference type="PROSITE-ProRule" id="PRU00087"/>
    </source>
</evidence>
<dbReference type="InterPro" id="IPR014756">
    <property type="entry name" value="Ig_E-set"/>
</dbReference>
<dbReference type="PROSITE" id="PS50194">
    <property type="entry name" value="FILAMIN_REPEAT"/>
    <property type="match status" value="1"/>
</dbReference>
<dbReference type="InterPro" id="IPR013783">
    <property type="entry name" value="Ig-like_fold"/>
</dbReference>
<dbReference type="Pfam" id="PF00630">
    <property type="entry name" value="Filamin"/>
    <property type="match status" value="1"/>
</dbReference>
<feature type="compositionally biased region" description="Polar residues" evidence="2">
    <location>
        <begin position="1447"/>
        <end position="1462"/>
    </location>
</feature>